<feature type="transmembrane region" description="Helical" evidence="1">
    <location>
        <begin position="36"/>
        <end position="60"/>
    </location>
</feature>
<evidence type="ECO:0000313" key="2">
    <source>
        <dbReference type="EMBL" id="AQS37800.1"/>
    </source>
</evidence>
<reference evidence="2 3" key="1">
    <citation type="submission" date="2016-03" db="EMBL/GenBank/DDBJ databases">
        <title>Complete genome sequence of Shewanella psychrophila WP2, a deep sea bacterium isolated from west Pacific sediment.</title>
        <authorList>
            <person name="Xu G."/>
            <person name="Jian H."/>
        </authorList>
    </citation>
    <scope>NUCLEOTIDE SEQUENCE [LARGE SCALE GENOMIC DNA]</scope>
    <source>
        <strain evidence="2 3">WP2</strain>
    </source>
</reference>
<evidence type="ECO:0000256" key="1">
    <source>
        <dbReference type="SAM" id="Phobius"/>
    </source>
</evidence>
<keyword evidence="1" id="KW-0812">Transmembrane</keyword>
<evidence type="ECO:0000313" key="3">
    <source>
        <dbReference type="Proteomes" id="UP000189545"/>
    </source>
</evidence>
<sequence length="68" mass="7560">MKALKLLHWIGLLMLLSGIGAYLFTDMTLEISGMVLVSSLIGMGAVMMSPFPIVMFIQWARAQEENQD</sequence>
<name>A0A1S6HQK0_9GAMM</name>
<protein>
    <submittedName>
        <fullName evidence="2">Uncharacterized protein</fullName>
    </submittedName>
</protein>
<gene>
    <name evidence="2" type="ORF">Sps_02648</name>
</gene>
<keyword evidence="1" id="KW-0472">Membrane</keyword>
<feature type="transmembrane region" description="Helical" evidence="1">
    <location>
        <begin position="6"/>
        <end position="24"/>
    </location>
</feature>
<keyword evidence="1" id="KW-1133">Transmembrane helix</keyword>
<dbReference type="AlphaFoldDB" id="A0A1S6HQK0"/>
<dbReference type="Proteomes" id="UP000189545">
    <property type="component" value="Chromosome"/>
</dbReference>
<accession>A0A1S6HQK0</accession>
<organism evidence="2 3">
    <name type="scientific">Shewanella psychrophila</name>
    <dbReference type="NCBI Taxonomy" id="225848"/>
    <lineage>
        <taxon>Bacteria</taxon>
        <taxon>Pseudomonadati</taxon>
        <taxon>Pseudomonadota</taxon>
        <taxon>Gammaproteobacteria</taxon>
        <taxon>Alteromonadales</taxon>
        <taxon>Shewanellaceae</taxon>
        <taxon>Shewanella</taxon>
    </lineage>
</organism>
<dbReference type="EMBL" id="CP014782">
    <property type="protein sequence ID" value="AQS37800.1"/>
    <property type="molecule type" value="Genomic_DNA"/>
</dbReference>
<dbReference type="OrthoDB" id="6271685at2"/>
<dbReference type="KEGG" id="spsw:Sps_02648"/>
<keyword evidence="3" id="KW-1185">Reference proteome</keyword>
<dbReference type="RefSeq" id="WP_077755673.1">
    <property type="nucleotide sequence ID" value="NZ_CP014782.1"/>
</dbReference>
<proteinExistence type="predicted"/>